<dbReference type="KEGG" id="ehx:EMIHUDRAFT_353888"/>
<dbReference type="Proteomes" id="UP000013827">
    <property type="component" value="Unassembled WGS sequence"/>
</dbReference>
<evidence type="ECO:0000313" key="2">
    <source>
        <dbReference type="EnsemblProtists" id="EOD26423"/>
    </source>
</evidence>
<protein>
    <submittedName>
        <fullName evidence="2">Uncharacterized protein</fullName>
    </submittedName>
</protein>
<dbReference type="PaxDb" id="2903-EOD26423"/>
<keyword evidence="3" id="KW-1185">Reference proteome</keyword>
<dbReference type="GeneID" id="17271969"/>
<dbReference type="RefSeq" id="XP_005778852.1">
    <property type="nucleotide sequence ID" value="XM_005778795.1"/>
</dbReference>
<sequence length="126" mass="14288">MSDQQQRLVSQQRTYGLQETLQKAQPPPTRVHPQLRQRALTSDGASQADAKPRQILYSGLSDAERATQRGAQRRDAAHTPLQQRRAPQRRDDDDDFELTSYANGCCICWVSDHHSPIECRIACSIM</sequence>
<name>A0A0D3JSD8_EMIH1</name>
<dbReference type="HOGENOM" id="CLU_1985758_0_0_1"/>
<accession>A0A0D3JSD8</accession>
<proteinExistence type="predicted"/>
<organism evidence="2 3">
    <name type="scientific">Emiliania huxleyi (strain CCMP1516)</name>
    <dbReference type="NCBI Taxonomy" id="280463"/>
    <lineage>
        <taxon>Eukaryota</taxon>
        <taxon>Haptista</taxon>
        <taxon>Haptophyta</taxon>
        <taxon>Prymnesiophyceae</taxon>
        <taxon>Isochrysidales</taxon>
        <taxon>Noelaerhabdaceae</taxon>
        <taxon>Emiliania</taxon>
    </lineage>
</organism>
<evidence type="ECO:0000256" key="1">
    <source>
        <dbReference type="SAM" id="MobiDB-lite"/>
    </source>
</evidence>
<reference evidence="3" key="1">
    <citation type="journal article" date="2013" name="Nature">
        <title>Pan genome of the phytoplankton Emiliania underpins its global distribution.</title>
        <authorList>
            <person name="Read B.A."/>
            <person name="Kegel J."/>
            <person name="Klute M.J."/>
            <person name="Kuo A."/>
            <person name="Lefebvre S.C."/>
            <person name="Maumus F."/>
            <person name="Mayer C."/>
            <person name="Miller J."/>
            <person name="Monier A."/>
            <person name="Salamov A."/>
            <person name="Young J."/>
            <person name="Aguilar M."/>
            <person name="Claverie J.M."/>
            <person name="Frickenhaus S."/>
            <person name="Gonzalez K."/>
            <person name="Herman E.K."/>
            <person name="Lin Y.C."/>
            <person name="Napier J."/>
            <person name="Ogata H."/>
            <person name="Sarno A.F."/>
            <person name="Shmutz J."/>
            <person name="Schroeder D."/>
            <person name="de Vargas C."/>
            <person name="Verret F."/>
            <person name="von Dassow P."/>
            <person name="Valentin K."/>
            <person name="Van de Peer Y."/>
            <person name="Wheeler G."/>
            <person name="Dacks J.B."/>
            <person name="Delwiche C.F."/>
            <person name="Dyhrman S.T."/>
            <person name="Glockner G."/>
            <person name="John U."/>
            <person name="Richards T."/>
            <person name="Worden A.Z."/>
            <person name="Zhang X."/>
            <person name="Grigoriev I.V."/>
            <person name="Allen A.E."/>
            <person name="Bidle K."/>
            <person name="Borodovsky M."/>
            <person name="Bowler C."/>
            <person name="Brownlee C."/>
            <person name="Cock J.M."/>
            <person name="Elias M."/>
            <person name="Gladyshev V.N."/>
            <person name="Groth M."/>
            <person name="Guda C."/>
            <person name="Hadaegh A."/>
            <person name="Iglesias-Rodriguez M.D."/>
            <person name="Jenkins J."/>
            <person name="Jones B.M."/>
            <person name="Lawson T."/>
            <person name="Leese F."/>
            <person name="Lindquist E."/>
            <person name="Lobanov A."/>
            <person name="Lomsadze A."/>
            <person name="Malik S.B."/>
            <person name="Marsh M.E."/>
            <person name="Mackinder L."/>
            <person name="Mock T."/>
            <person name="Mueller-Roeber B."/>
            <person name="Pagarete A."/>
            <person name="Parker M."/>
            <person name="Probert I."/>
            <person name="Quesneville H."/>
            <person name="Raines C."/>
            <person name="Rensing S.A."/>
            <person name="Riano-Pachon D.M."/>
            <person name="Richier S."/>
            <person name="Rokitta S."/>
            <person name="Shiraiwa Y."/>
            <person name="Soanes D.M."/>
            <person name="van der Giezen M."/>
            <person name="Wahlund T.M."/>
            <person name="Williams B."/>
            <person name="Wilson W."/>
            <person name="Wolfe G."/>
            <person name="Wurch L.L."/>
        </authorList>
    </citation>
    <scope>NUCLEOTIDE SEQUENCE</scope>
</reference>
<feature type="region of interest" description="Disordered" evidence="1">
    <location>
        <begin position="1"/>
        <end position="95"/>
    </location>
</feature>
<reference evidence="2" key="2">
    <citation type="submission" date="2024-10" db="UniProtKB">
        <authorList>
            <consortium name="EnsemblProtists"/>
        </authorList>
    </citation>
    <scope>IDENTIFICATION</scope>
</reference>
<dbReference type="EnsemblProtists" id="EOD26423">
    <property type="protein sequence ID" value="EOD26423"/>
    <property type="gene ID" value="EMIHUDRAFT_353888"/>
</dbReference>
<evidence type="ECO:0000313" key="3">
    <source>
        <dbReference type="Proteomes" id="UP000013827"/>
    </source>
</evidence>
<feature type="compositionally biased region" description="Basic and acidic residues" evidence="1">
    <location>
        <begin position="62"/>
        <end position="77"/>
    </location>
</feature>
<feature type="compositionally biased region" description="Polar residues" evidence="1">
    <location>
        <begin position="1"/>
        <end position="23"/>
    </location>
</feature>
<dbReference type="AlphaFoldDB" id="A0A0D3JSD8"/>